<dbReference type="InParanoid" id="A0A2G5EFT8"/>
<feature type="compositionally biased region" description="Low complexity" evidence="3">
    <location>
        <begin position="510"/>
        <end position="521"/>
    </location>
</feature>
<dbReference type="Proteomes" id="UP000230069">
    <property type="component" value="Unassembled WGS sequence"/>
</dbReference>
<feature type="compositionally biased region" description="Low complexity" evidence="3">
    <location>
        <begin position="449"/>
        <end position="468"/>
    </location>
</feature>
<evidence type="ECO:0000313" key="5">
    <source>
        <dbReference type="EMBL" id="PIA54618.1"/>
    </source>
</evidence>
<evidence type="ECO:0000259" key="4">
    <source>
        <dbReference type="PROSITE" id="PS50888"/>
    </source>
</evidence>
<evidence type="ECO:0000256" key="2">
    <source>
        <dbReference type="ARBA" id="ARBA00023163"/>
    </source>
</evidence>
<feature type="domain" description="BHLH" evidence="4">
    <location>
        <begin position="551"/>
        <end position="600"/>
    </location>
</feature>
<dbReference type="GO" id="GO:0046983">
    <property type="term" value="F:protein dimerization activity"/>
    <property type="evidence" value="ECO:0007669"/>
    <property type="project" value="InterPro"/>
</dbReference>
<accession>A0A2G5EFT8</accession>
<dbReference type="PANTHER" id="PTHR46196">
    <property type="entry name" value="TRANSCRIPTION FACTOR BHLH155-LIKE ISOFORM X1-RELATED"/>
    <property type="match status" value="1"/>
</dbReference>
<organism evidence="5 6">
    <name type="scientific">Aquilegia coerulea</name>
    <name type="common">Rocky mountain columbine</name>
    <dbReference type="NCBI Taxonomy" id="218851"/>
    <lineage>
        <taxon>Eukaryota</taxon>
        <taxon>Viridiplantae</taxon>
        <taxon>Streptophyta</taxon>
        <taxon>Embryophyta</taxon>
        <taxon>Tracheophyta</taxon>
        <taxon>Spermatophyta</taxon>
        <taxon>Magnoliopsida</taxon>
        <taxon>Ranunculales</taxon>
        <taxon>Ranunculaceae</taxon>
        <taxon>Thalictroideae</taxon>
        <taxon>Aquilegia</taxon>
    </lineage>
</organism>
<name>A0A2G5EFT8_AQUCA</name>
<evidence type="ECO:0000313" key="6">
    <source>
        <dbReference type="Proteomes" id="UP000230069"/>
    </source>
</evidence>
<reference evidence="5 6" key="1">
    <citation type="submission" date="2017-09" db="EMBL/GenBank/DDBJ databases">
        <title>WGS assembly of Aquilegia coerulea Goldsmith.</title>
        <authorList>
            <person name="Hodges S."/>
            <person name="Kramer E."/>
            <person name="Nordborg M."/>
            <person name="Tomkins J."/>
            <person name="Borevitz J."/>
            <person name="Derieg N."/>
            <person name="Yan J."/>
            <person name="Mihaltcheva S."/>
            <person name="Hayes R.D."/>
            <person name="Rokhsar D."/>
        </authorList>
    </citation>
    <scope>NUCLEOTIDE SEQUENCE [LARGE SCALE GENOMIC DNA]</scope>
    <source>
        <strain evidence="6">cv. Goldsmith</strain>
    </source>
</reference>
<feature type="compositionally biased region" description="Basic and acidic residues" evidence="3">
    <location>
        <begin position="553"/>
        <end position="563"/>
    </location>
</feature>
<dbReference type="STRING" id="218851.A0A2G5EFT8"/>
<feature type="compositionally biased region" description="Basic residues" evidence="3">
    <location>
        <begin position="536"/>
        <end position="552"/>
    </location>
</feature>
<keyword evidence="1" id="KW-0805">Transcription regulation</keyword>
<dbReference type="Pfam" id="PF23176">
    <property type="entry name" value="bHLH_LHW"/>
    <property type="match status" value="1"/>
</dbReference>
<dbReference type="SUPFAM" id="SSF47459">
    <property type="entry name" value="HLH, helix-loop-helix DNA-binding domain"/>
    <property type="match status" value="1"/>
</dbReference>
<dbReference type="AlphaFoldDB" id="A0A2G5EFT8"/>
<dbReference type="EMBL" id="KZ305026">
    <property type="protein sequence ID" value="PIA54618.1"/>
    <property type="molecule type" value="Genomic_DNA"/>
</dbReference>
<dbReference type="Pfam" id="PF14215">
    <property type="entry name" value="bHLH-MYC_N"/>
    <property type="match status" value="1"/>
</dbReference>
<proteinExistence type="predicted"/>
<feature type="region of interest" description="Disordered" evidence="3">
    <location>
        <begin position="449"/>
        <end position="471"/>
    </location>
</feature>
<dbReference type="PANTHER" id="PTHR46196:SF3">
    <property type="entry name" value="TRANSCRIPTION FACTOR LHW-LIKE ISOFORM X1"/>
    <property type="match status" value="1"/>
</dbReference>
<keyword evidence="2" id="KW-0804">Transcription</keyword>
<dbReference type="PROSITE" id="PS50888">
    <property type="entry name" value="BHLH"/>
    <property type="match status" value="1"/>
</dbReference>
<evidence type="ECO:0000256" key="3">
    <source>
        <dbReference type="SAM" id="MobiDB-lite"/>
    </source>
</evidence>
<dbReference type="InterPro" id="IPR011598">
    <property type="entry name" value="bHLH_dom"/>
</dbReference>
<gene>
    <name evidence="5" type="ORF">AQUCO_00900881v1</name>
</gene>
<dbReference type="InterPro" id="IPR043561">
    <property type="entry name" value="LHW-like"/>
</dbReference>
<keyword evidence="6" id="KW-1185">Reference proteome</keyword>
<dbReference type="InterPro" id="IPR036638">
    <property type="entry name" value="HLH_DNA-bd_sf"/>
</dbReference>
<dbReference type="InterPro" id="IPR025610">
    <property type="entry name" value="MYC/MYB_N"/>
</dbReference>
<sequence length="735" mass="81934">MMETTSLRQFLRILCEDLQWDYAVFWKLMHRSRMLLTLEDGYCNYPKPRQYVEGMSENVHLGETNGVASFDYEIGVSNGSSAGYPLGLAVASMSCALYSLGEGYVGRVASTEKHRWIFSDEFDSELLPKHPDEFELQFAVGIQTVLLIPVTPHGVVQLGSLQKVNEDPVLVAHIKDMFSTFQHKLVASMPSNSNGDLPGPSSSLISSLLEQLTSDNSCNVLNAVQPKMEENKLLALDCIQVPMNNLTYSTPDTKFQFISQDNFQVEGDNTDNIRDAGFGDQLLGSAASSLLQNHLSSANHLQMMELGAPNISCQEDLQFISQCDSTEIIFSACTDVGLNFYPSDDMMDQQCQEETGEVTDWINSLEFMNFPADSELHKALAPAIEKRSDEYLLNTNILYEDVCGRSIYHTNNVGGVDPSVGGSHRLFVKGSDADNLLDAIVPSMCDVSGDSSFTRSNSSRSPTISSGRIATSCQTLSQPRCIELGDNNSGPWSSVRTGFVPQPGNVLTRSSSKSSLKSPKSNLIDEEQHKVYGRTQSRKSTKVSHIGQKKARHSDVQRPRPRDRQMIQDRVKELRELVPNGAKCSIDALLDQTIKHMLFLRSVTKRAEKLNQYISPKAFDTRNWNSSENQSQQNGASWAFDLDSQVGVCPIVVKDLEQPGHMLIEMLCEENGLFLEIAQVIRHLDLTILKGVMEERSEKSWAHFVVEASTGFRRMDIFWPLMKLLQRNSSISSMI</sequence>
<evidence type="ECO:0000256" key="1">
    <source>
        <dbReference type="ARBA" id="ARBA00023015"/>
    </source>
</evidence>
<dbReference type="GO" id="GO:0003700">
    <property type="term" value="F:DNA-binding transcription factor activity"/>
    <property type="evidence" value="ECO:0007669"/>
    <property type="project" value="InterPro"/>
</dbReference>
<protein>
    <recommendedName>
        <fullName evidence="4">BHLH domain-containing protein</fullName>
    </recommendedName>
</protein>
<feature type="region of interest" description="Disordered" evidence="3">
    <location>
        <begin position="493"/>
        <end position="563"/>
    </location>
</feature>
<dbReference type="OrthoDB" id="778365at2759"/>